<evidence type="ECO:0000259" key="2">
    <source>
        <dbReference type="Pfam" id="PF18443"/>
    </source>
</evidence>
<name>A0A7H8U9K8_ENTCL</name>
<accession>A0A7H8U9K8</accession>
<feature type="domain" description="Tle cognate immunity protein 4 C-terminal" evidence="1">
    <location>
        <begin position="205"/>
        <end position="359"/>
    </location>
</feature>
<dbReference type="Proteomes" id="UP000509421">
    <property type="component" value="Chromosome"/>
</dbReference>
<gene>
    <name evidence="3" type="ORF">HWQ14_02045</name>
</gene>
<dbReference type="RefSeq" id="WP_176608826.1">
    <property type="nucleotide sequence ID" value="NZ_CP056117.1"/>
</dbReference>
<dbReference type="AlphaFoldDB" id="A0A7H8U9K8"/>
<dbReference type="Pfam" id="PF18426">
    <property type="entry name" value="Tli4_C"/>
    <property type="match status" value="1"/>
</dbReference>
<protein>
    <recommendedName>
        <fullName evidence="5">Tle cognate immunity protein 4 C-terminal domain-containing protein</fullName>
    </recommendedName>
</protein>
<dbReference type="Pfam" id="PF18443">
    <property type="entry name" value="Tli4_N"/>
    <property type="match status" value="1"/>
</dbReference>
<evidence type="ECO:0008006" key="5">
    <source>
        <dbReference type="Google" id="ProtNLM"/>
    </source>
</evidence>
<evidence type="ECO:0000313" key="3">
    <source>
        <dbReference type="EMBL" id="QKZ96560.1"/>
    </source>
</evidence>
<organism evidence="3 4">
    <name type="scientific">Enterobacter cloacae</name>
    <dbReference type="NCBI Taxonomy" id="550"/>
    <lineage>
        <taxon>Bacteria</taxon>
        <taxon>Pseudomonadati</taxon>
        <taxon>Pseudomonadota</taxon>
        <taxon>Gammaproteobacteria</taxon>
        <taxon>Enterobacterales</taxon>
        <taxon>Enterobacteriaceae</taxon>
        <taxon>Enterobacter</taxon>
        <taxon>Enterobacter cloacae complex</taxon>
    </lineage>
</organism>
<dbReference type="EMBL" id="CP056117">
    <property type="protein sequence ID" value="QKZ96560.1"/>
    <property type="molecule type" value="Genomic_DNA"/>
</dbReference>
<dbReference type="InterPro" id="IPR040761">
    <property type="entry name" value="Tli4_N"/>
</dbReference>
<proteinExistence type="predicted"/>
<sequence>MKLKKHLLAIFAVAAGLTGYYLYGGYPPEIKLTEQENSVVNTFLDEMTTRCVGRYLIDMPESFSVTNDNIKAFINEAPVKTVRIYRTAFEQKIRLREETLRQEKTVNPQDMPYLKQIYPLPAGMEGVVFERNRSISMPDSARTLEALVYTNGVAVEIEMKARNGLSSRYDDDRKDIPEIYGNTVPEKLAELIQLLKRITGKKDTEIPQQAGFCLPEVFIADGLGENKEELHITYTSNKYPRADFDFSTDNFNKAEDTMLDRSAEMDKVITAAEGRTIQKGKRKINGLYTEEWLVFGNISNDEKGLRFVFHSNENVTQPESPWMYISFLQRGLSGNHQLTENEAVSTWENITGTLRLRPGAFRK</sequence>
<evidence type="ECO:0000259" key="1">
    <source>
        <dbReference type="Pfam" id="PF18426"/>
    </source>
</evidence>
<evidence type="ECO:0000313" key="4">
    <source>
        <dbReference type="Proteomes" id="UP000509421"/>
    </source>
</evidence>
<feature type="domain" description="Tle cognate immunity protein 4 N-terminal" evidence="2">
    <location>
        <begin position="48"/>
        <end position="200"/>
    </location>
</feature>
<dbReference type="InterPro" id="IPR041290">
    <property type="entry name" value="Tli4_C"/>
</dbReference>
<reference evidence="3 4" key="1">
    <citation type="submission" date="2020-06" db="EMBL/GenBank/DDBJ databases">
        <title>Long-read sequencing of DSM26481-BlokeschLab.</title>
        <authorList>
            <person name="Blokesch M."/>
        </authorList>
    </citation>
    <scope>NUCLEOTIDE SEQUENCE [LARGE SCALE GENOMIC DNA]</scope>
    <source>
        <strain evidence="3 4">DSM 26481</strain>
    </source>
</reference>